<feature type="signal peptide" evidence="1">
    <location>
        <begin position="1"/>
        <end position="22"/>
    </location>
</feature>
<accession>A0A6I5KZM9</accession>
<evidence type="ECO:0000313" key="3">
    <source>
        <dbReference type="Proteomes" id="UP000468707"/>
    </source>
</evidence>
<gene>
    <name evidence="2" type="ORF">GTK07_06285</name>
</gene>
<evidence type="ECO:0000313" key="2">
    <source>
        <dbReference type="EMBL" id="NDV42931.1"/>
    </source>
</evidence>
<dbReference type="EMBL" id="JAAAMI010000002">
    <property type="protein sequence ID" value="NDV42931.1"/>
    <property type="molecule type" value="Genomic_DNA"/>
</dbReference>
<proteinExistence type="predicted"/>
<dbReference type="Proteomes" id="UP000468707">
    <property type="component" value="Unassembled WGS sequence"/>
</dbReference>
<keyword evidence="1" id="KW-0732">Signal</keyword>
<feature type="chain" id="PRO_5026248338" evidence="1">
    <location>
        <begin position="23"/>
        <end position="441"/>
    </location>
</feature>
<keyword evidence="3" id="KW-1185">Reference proteome</keyword>
<name>A0A6I5KZM9_9FLAO</name>
<sequence>MKTHLLSIVSLFCLLFTFQSRGQEVQLKVGFDTSKIKVQVVKKRFFIPLKLIFESQNLSKEELGAYTLNLMINQDETDMNNQFYKLHTESFSLSGLNEEKTVFLEIASDSLPERKSKVVIDINLLGENKSINQINKAKHQKLEVFLSRGIPTDGPNQFHIDFVGTANLQQNISEASDEVQGSAGLGVIFERYFLRREDNGHIKSEYRNKLVESLDMEAYINVASSVDSLRADVDEMGVVTNQRNFGTYILNPVSPKQSIFINANIFFNPELNWSKGSWITKLISGANVRVNASNILWNYTDETSNLSKYGGAISFRFGFFHEFLPNNKIRDEENKRKYSIRLGLNYSSRNITGDISSESNDPFREQFLGTTDKDFSGWEPSFSFRLNNIIAEFTMPMIGGASRSDIEGLTDTQFQFSIRFVGGFSLKVNGKDENDEEEENK</sequence>
<evidence type="ECO:0000256" key="1">
    <source>
        <dbReference type="SAM" id="SignalP"/>
    </source>
</evidence>
<reference evidence="2 3" key="1">
    <citation type="submission" date="2020-01" db="EMBL/GenBank/DDBJ databases">
        <title>Muricauda sediminis sp.nov. 40Bstr401.</title>
        <authorList>
            <person name="Xue Z."/>
            <person name="Zhu S."/>
            <person name="Ren N."/>
            <person name="Chen T."/>
            <person name="Chen X."/>
            <person name="Chen J."/>
            <person name="Yang J."/>
        </authorList>
    </citation>
    <scope>NUCLEOTIDE SEQUENCE [LARGE SCALE GENOMIC DNA]</scope>
    <source>
        <strain evidence="2 3">40Bstr401</strain>
    </source>
</reference>
<dbReference type="AlphaFoldDB" id="A0A6I5KZM9"/>
<dbReference type="RefSeq" id="WP_163634156.1">
    <property type="nucleotide sequence ID" value="NZ_JAAAMI010000002.1"/>
</dbReference>
<protein>
    <submittedName>
        <fullName evidence="2">Uncharacterized protein</fullName>
    </submittedName>
</protein>
<organism evidence="2 3">
    <name type="scientific">Flagellimonas sediminis</name>
    <dbReference type="NCBI Taxonomy" id="2696468"/>
    <lineage>
        <taxon>Bacteria</taxon>
        <taxon>Pseudomonadati</taxon>
        <taxon>Bacteroidota</taxon>
        <taxon>Flavobacteriia</taxon>
        <taxon>Flavobacteriales</taxon>
        <taxon>Flavobacteriaceae</taxon>
        <taxon>Flagellimonas</taxon>
    </lineage>
</organism>
<comment type="caution">
    <text evidence="2">The sequence shown here is derived from an EMBL/GenBank/DDBJ whole genome shotgun (WGS) entry which is preliminary data.</text>
</comment>